<keyword evidence="7" id="KW-1185">Reference proteome</keyword>
<dbReference type="Proteomes" id="UP001516464">
    <property type="component" value="Unassembled WGS sequence"/>
</dbReference>
<evidence type="ECO:0000256" key="1">
    <source>
        <dbReference type="ARBA" id="ARBA00004259"/>
    </source>
</evidence>
<comment type="similarity">
    <text evidence="2 4">Belongs to the nucleoporin interacting component (NIC) family.</text>
</comment>
<reference evidence="6 7" key="1">
    <citation type="submission" date="2019-01" db="EMBL/GenBank/DDBJ databases">
        <title>Genomes sequencing and comparative genomics of infectious freshwater microsporidia, Cucumispora dikerogammari and Thelohania contejeani.</title>
        <authorList>
            <person name="Cormier A."/>
            <person name="Giraud I."/>
            <person name="Wattier R."/>
            <person name="Teixeira M."/>
            <person name="Grandjean F."/>
            <person name="Rigaud T."/>
            <person name="Cordaux R."/>
        </authorList>
    </citation>
    <scope>NUCLEOTIDE SEQUENCE [LARGE SCALE GENOMIC DNA]</scope>
    <source>
        <strain evidence="6">T1</strain>
        <tissue evidence="6">Spores</tissue>
    </source>
</reference>
<dbReference type="Pfam" id="PF04097">
    <property type="entry name" value="Nic96"/>
    <property type="match status" value="1"/>
</dbReference>
<organism evidence="6 7">
    <name type="scientific">Astathelohania contejeani</name>
    <dbReference type="NCBI Taxonomy" id="164912"/>
    <lineage>
        <taxon>Eukaryota</taxon>
        <taxon>Fungi</taxon>
        <taxon>Fungi incertae sedis</taxon>
        <taxon>Microsporidia</taxon>
        <taxon>Astathelohaniidae</taxon>
        <taxon>Astathelohania</taxon>
    </lineage>
</organism>
<evidence type="ECO:0000256" key="4">
    <source>
        <dbReference type="RuleBase" id="RU364035"/>
    </source>
</evidence>
<keyword evidence="4" id="KW-0472">Membrane</keyword>
<sequence>MSKDKLDIPFILPPPRIYNYAQAISSLKHIRARYDPLVVSSKYIDEVIPLHTLEQRIKSLGSFMSHKRSIFSVSKIINGYLQKNLNEKLMVFTTQVIENSNKLIKQKLNEIKDEKRRKVLVERKIKEQSIYRFDKNEPVEFSNPAISNIYDFLVNDHPPSSVALSHFNEIGYLESQYFNYIERFIRENALLIKNTPHTNEEKIKEFVKLRYNKTGYGLEVYEESYVFAELYTMLRCGLTGSIYTALEKYNTFLSYVTPGLKEALISWIDGKRVKYSEPVVKGDKFKIFLHQIVTACGDIQPDELVICTIEDFIWYQMINITEEYTSDRIINLFQGFKNHIGLLLVTILCKKYDKAIEVVYENEFDIVESYFLIRELVKKSGKKFDYLLDVVFTLCVNLKNVNNKIKIIEDLKSVIGDSEIFSSMVADRIVKHKCYDVLSIHSSLREGDLCDRIACILKLKNDSAQLLKLYYLFKNEDLILEVLNNSMMQSIFDNSSIFPYNDVVDYYRSRTCSRNTSKMNILAGLLIFKQKRDINSLRDTIIFNSERMDLGLIEELKPGIERVMMWGSEIIKRVGDKNLAREMFKKCGQWNLSVECCSMVDENLILLI</sequence>
<accession>A0ABQ7HYS5</accession>
<evidence type="ECO:0000313" key="6">
    <source>
        <dbReference type="EMBL" id="KAF7683337.1"/>
    </source>
</evidence>
<keyword evidence="4" id="KW-0653">Protein transport</keyword>
<evidence type="ECO:0000256" key="2">
    <source>
        <dbReference type="ARBA" id="ARBA00010186"/>
    </source>
</evidence>
<feature type="coiled-coil region" evidence="5">
    <location>
        <begin position="97"/>
        <end position="124"/>
    </location>
</feature>
<protein>
    <recommendedName>
        <fullName evidence="4">Nuclear pore protein</fullName>
    </recommendedName>
</protein>
<dbReference type="EMBL" id="SBIQ01000097">
    <property type="protein sequence ID" value="KAF7683337.1"/>
    <property type="molecule type" value="Genomic_DNA"/>
</dbReference>
<dbReference type="InterPro" id="IPR007231">
    <property type="entry name" value="Nucleoporin_int_Nup93/Nic96"/>
</dbReference>
<comment type="subcellular location">
    <subcellularLocation>
        <location evidence="1">Nucleus envelope</location>
    </subcellularLocation>
    <subcellularLocation>
        <location evidence="4">Nucleus</location>
        <location evidence="4">Nuclear pore complex</location>
    </subcellularLocation>
</comment>
<keyword evidence="4" id="KW-0811">Translocation</keyword>
<name>A0ABQ7HYS5_9MICR</name>
<keyword evidence="5" id="KW-0175">Coiled coil</keyword>
<proteinExistence type="inferred from homology"/>
<comment type="caution">
    <text evidence="6">The sequence shown here is derived from an EMBL/GenBank/DDBJ whole genome shotgun (WGS) entry which is preliminary data.</text>
</comment>
<keyword evidence="4" id="KW-0906">Nuclear pore complex</keyword>
<keyword evidence="4" id="KW-0813">Transport</keyword>
<gene>
    <name evidence="6" type="ORF">TCON_1452</name>
</gene>
<evidence type="ECO:0000256" key="3">
    <source>
        <dbReference type="ARBA" id="ARBA00023242"/>
    </source>
</evidence>
<keyword evidence="3 4" id="KW-0539">Nucleus</keyword>
<evidence type="ECO:0000256" key="5">
    <source>
        <dbReference type="SAM" id="Coils"/>
    </source>
</evidence>
<evidence type="ECO:0000313" key="7">
    <source>
        <dbReference type="Proteomes" id="UP001516464"/>
    </source>
</evidence>
<keyword evidence="4" id="KW-0509">mRNA transport</keyword>